<keyword evidence="2" id="KW-1185">Reference proteome</keyword>
<dbReference type="EMBL" id="NIDN02000205">
    <property type="protein sequence ID" value="RLL94438.1"/>
    <property type="molecule type" value="Genomic_DNA"/>
</dbReference>
<evidence type="ECO:0000313" key="1">
    <source>
        <dbReference type="EMBL" id="RLL94438.1"/>
    </source>
</evidence>
<sequence>MCYKSNYEPYTSQSLDVKRAEDLSSEELLNPLGSLYPHVVALQLQSDDTPWIRAKNYAGYQDTNNNSWVDVYSRENSCRPSARRSSDSTAYRFVSRIRRFLTRDEMRRLRLRRQRAA</sequence>
<reference evidence="1 2" key="1">
    <citation type="submission" date="2018-08" db="EMBL/GenBank/DDBJ databases">
        <title>Draft genome sequences of two Aspergillus turcosus clinical strains isolated from bronchoalveolar lavage fluid: one azole-susceptible and the other azole-resistant.</title>
        <authorList>
            <person name="Parent-Michaud M."/>
            <person name="Dufresne P.J."/>
            <person name="Fournier E."/>
            <person name="Martineau C."/>
            <person name="Moreira S."/>
            <person name="Perkins V."/>
            <person name="De Repentigny L."/>
            <person name="Dufresne S.F."/>
        </authorList>
    </citation>
    <scope>NUCLEOTIDE SEQUENCE [LARGE SCALE GENOMIC DNA]</scope>
    <source>
        <strain evidence="1">HMR AF 1038</strain>
    </source>
</reference>
<dbReference type="OrthoDB" id="4483326at2759"/>
<dbReference type="Proteomes" id="UP000215289">
    <property type="component" value="Unassembled WGS sequence"/>
</dbReference>
<dbReference type="AlphaFoldDB" id="A0A229YKZ8"/>
<evidence type="ECO:0000313" key="2">
    <source>
        <dbReference type="Proteomes" id="UP000215289"/>
    </source>
</evidence>
<gene>
    <name evidence="1" type="ORF">CFD26_103752</name>
</gene>
<proteinExistence type="predicted"/>
<organism evidence="1 2">
    <name type="scientific">Aspergillus turcosus</name>
    <dbReference type="NCBI Taxonomy" id="1245748"/>
    <lineage>
        <taxon>Eukaryota</taxon>
        <taxon>Fungi</taxon>
        <taxon>Dikarya</taxon>
        <taxon>Ascomycota</taxon>
        <taxon>Pezizomycotina</taxon>
        <taxon>Eurotiomycetes</taxon>
        <taxon>Eurotiomycetidae</taxon>
        <taxon>Eurotiales</taxon>
        <taxon>Aspergillaceae</taxon>
        <taxon>Aspergillus</taxon>
        <taxon>Aspergillus subgen. Fumigati</taxon>
    </lineage>
</organism>
<comment type="caution">
    <text evidence="1">The sequence shown here is derived from an EMBL/GenBank/DDBJ whole genome shotgun (WGS) entry which is preliminary data.</text>
</comment>
<name>A0A229YKZ8_9EURO</name>
<accession>A0A229YKZ8</accession>
<protein>
    <submittedName>
        <fullName evidence="1">Uncharacterized protein</fullName>
    </submittedName>
</protein>